<organism evidence="3 4">
    <name type="scientific">Treponema phagedenis</name>
    <dbReference type="NCBI Taxonomy" id="162"/>
    <lineage>
        <taxon>Bacteria</taxon>
        <taxon>Pseudomonadati</taxon>
        <taxon>Spirochaetota</taxon>
        <taxon>Spirochaetia</taxon>
        <taxon>Spirochaetales</taxon>
        <taxon>Treponemataceae</taxon>
        <taxon>Treponema</taxon>
    </lineage>
</organism>
<evidence type="ECO:0000313" key="4">
    <source>
        <dbReference type="Proteomes" id="UP000323594"/>
    </source>
</evidence>
<keyword evidence="2" id="KW-0238">DNA-binding</keyword>
<accession>A0AAE6M9M1</accession>
<evidence type="ECO:0000256" key="2">
    <source>
        <dbReference type="ARBA" id="ARBA00023125"/>
    </source>
</evidence>
<evidence type="ECO:0000256" key="1">
    <source>
        <dbReference type="ARBA" id="ARBA00010529"/>
    </source>
</evidence>
<dbReference type="RefSeq" id="WP_148879374.1">
    <property type="nucleotide sequence ID" value="NZ_CP042813.1"/>
</dbReference>
<dbReference type="AlphaFoldDB" id="A0AAE6M9M1"/>
<dbReference type="Pfam" id="PF00216">
    <property type="entry name" value="Bac_DNA_binding"/>
    <property type="match status" value="1"/>
</dbReference>
<protein>
    <recommendedName>
        <fullName evidence="5">HU family DNA-binding protein</fullName>
    </recommendedName>
</protein>
<evidence type="ECO:0000313" key="3">
    <source>
        <dbReference type="EMBL" id="QEJ99482.1"/>
    </source>
</evidence>
<dbReference type="Proteomes" id="UP000323594">
    <property type="component" value="Chromosome"/>
</dbReference>
<sequence>MKVTKADLKKHLLQEGCGQAAGEIAEKVIGWITDNIKAGNTIELRGFGTFYTVTVPAHKNRFNPDKTVDERVKVKFRPGKSLQGKELLKK</sequence>
<gene>
    <name evidence="3" type="ORF">FUT82_16770</name>
</gene>
<reference evidence="3 4" key="1">
    <citation type="submission" date="2019-08" db="EMBL/GenBank/DDBJ databases">
        <authorList>
            <person name="Kuhnert P."/>
        </authorList>
    </citation>
    <scope>NUCLEOTIDE SEQUENCE [LARGE SCALE GENOMIC DNA]</scope>
    <source>
        <strain evidence="3 4">B36.5</strain>
    </source>
</reference>
<dbReference type="SUPFAM" id="SSF47729">
    <property type="entry name" value="IHF-like DNA-binding proteins"/>
    <property type="match status" value="1"/>
</dbReference>
<evidence type="ECO:0008006" key="5">
    <source>
        <dbReference type="Google" id="ProtNLM"/>
    </source>
</evidence>
<dbReference type="GO" id="GO:0030527">
    <property type="term" value="F:structural constituent of chromatin"/>
    <property type="evidence" value="ECO:0007669"/>
    <property type="project" value="InterPro"/>
</dbReference>
<comment type="similarity">
    <text evidence="1">Belongs to the bacterial histone-like protein family.</text>
</comment>
<dbReference type="InterPro" id="IPR000119">
    <property type="entry name" value="Hist_DNA-bd"/>
</dbReference>
<dbReference type="GO" id="GO:0003677">
    <property type="term" value="F:DNA binding"/>
    <property type="evidence" value="ECO:0007669"/>
    <property type="project" value="UniProtKB-KW"/>
</dbReference>
<proteinExistence type="inferred from homology"/>
<name>A0AAE6M9M1_TREPH</name>
<dbReference type="InterPro" id="IPR010992">
    <property type="entry name" value="IHF-like_DNA-bd_dom_sf"/>
</dbReference>
<dbReference type="EMBL" id="CP042817">
    <property type="protein sequence ID" value="QEJ99482.1"/>
    <property type="molecule type" value="Genomic_DNA"/>
</dbReference>
<dbReference type="Gene3D" id="4.10.520.10">
    <property type="entry name" value="IHF-like DNA-binding proteins"/>
    <property type="match status" value="1"/>
</dbReference>